<evidence type="ECO:0000313" key="2">
    <source>
        <dbReference type="Proteomes" id="UP001412239"/>
    </source>
</evidence>
<dbReference type="EMBL" id="LN891007">
    <property type="protein sequence ID" value="CUS11997.1"/>
    <property type="molecule type" value="Genomic_DNA"/>
</dbReference>
<proteinExistence type="predicted"/>
<keyword evidence="2" id="KW-1185">Reference proteome</keyword>
<sequence length="830" mass="93391">MRNATIRLLPTSRPQLSFSSMIYICTQSHRLRTASSSSSSSMPLRETAIPQKLQELIRERTSTFDLLKEQSDVGDVSGLGTKLVDEPGLRGSFHLWWSLLGFKRRVYSDSGVKDIWKGLRIRNIDLPVRGSRARLTWQVFLKTGFQDEGFLEEIWEYIKDLDSRNRRWTGAYQSIVGHFLVADGSKARTWHKRLYPRHAPSSWPGFVKSVLKQRVEAHVELREIHAVIERPAGLYGSIIPLLCSMGLFSEAMKWHRHCISFDDLPGNTATADKLIEWTAKYGSLQEMSVLMLSFIQMGVRVKESSLIVLIISRPKKFEALGFILARANHVDRSAMGDRFWATVLGQVQLATSAVFRCMQAFGGGLNVGRRTVEALKKRADCSKEKALSLLAEFGMHVQGVEMVPDAEPSVLVGRLMRRIDARGLAGMEELELLLKESLGARNWEVFDRALSLPSPGGPTAKVYDLILQSQLRRGALGDAINLLDHMRKSSIYISSTSLRLLVKAILPPRQRSKNPNTMPGYTNDNLIDLIGILTSLLRSGIKNLEPTLWHEIFKRLGMKRRLSDLETLVLGLVEWYHPARSSLTRQRFSTFNFDLPEALTLRSGPHSASEIPPLSPQNPLRLLFPQQFIHAIIQWGFLTFRPYSPALHKSIPPPPPPEVRQLPRKFSEFAPCVATFTWGVALARELKALGVLVDTRSVLRAVRTRFNVLYNAPEANGRPIVLSGRMINHMAVALNHLSLAEMVEITERAWGGGLWRRVGWERGGEGGGEWERNMKKEVLGTGIPKRVVERLKRGVKVRGRRRVMVLRAGRGGTGRDFVRGGENGARGKIV</sequence>
<accession>A0A292Q002</accession>
<evidence type="ECO:0000313" key="1">
    <source>
        <dbReference type="EMBL" id="CUS11997.1"/>
    </source>
</evidence>
<dbReference type="Proteomes" id="UP001412239">
    <property type="component" value="Unassembled WGS sequence"/>
</dbReference>
<organism evidence="1 2">
    <name type="scientific">Tuber aestivum</name>
    <name type="common">summer truffle</name>
    <dbReference type="NCBI Taxonomy" id="59557"/>
    <lineage>
        <taxon>Eukaryota</taxon>
        <taxon>Fungi</taxon>
        <taxon>Dikarya</taxon>
        <taxon>Ascomycota</taxon>
        <taxon>Pezizomycotina</taxon>
        <taxon>Pezizomycetes</taxon>
        <taxon>Pezizales</taxon>
        <taxon>Tuberaceae</taxon>
        <taxon>Tuber</taxon>
    </lineage>
</organism>
<name>A0A292Q002_9PEZI</name>
<dbReference type="AlphaFoldDB" id="A0A292Q002"/>
<reference evidence="1" key="1">
    <citation type="submission" date="2015-10" db="EMBL/GenBank/DDBJ databases">
        <authorList>
            <person name="Regsiter A."/>
            <person name="william w."/>
        </authorList>
    </citation>
    <scope>NUCLEOTIDE SEQUENCE</scope>
    <source>
        <strain evidence="1">Montdore</strain>
    </source>
</reference>
<gene>
    <name evidence="1" type="ORF">GSTUAT00003911001</name>
</gene>
<protein>
    <submittedName>
        <fullName evidence="1">Uncharacterized protein</fullName>
    </submittedName>
</protein>